<dbReference type="InterPro" id="IPR038178">
    <property type="entry name" value="Kringle_sf"/>
</dbReference>
<dbReference type="PRINTS" id="PR00700">
    <property type="entry name" value="PRTYPHPHTASE"/>
</dbReference>
<feature type="domain" description="Kringle" evidence="18">
    <location>
        <begin position="97"/>
        <end position="172"/>
    </location>
</feature>
<dbReference type="Gene3D" id="3.90.190.10">
    <property type="entry name" value="Protein tyrosine phosphatase superfamily"/>
    <property type="match status" value="2"/>
</dbReference>
<dbReference type="Proteomes" id="UP001209878">
    <property type="component" value="Unassembled WGS sequence"/>
</dbReference>
<dbReference type="PROSITE" id="PS00021">
    <property type="entry name" value="KRINGLE_1"/>
    <property type="match status" value="1"/>
</dbReference>
<dbReference type="PROSITE" id="PS50056">
    <property type="entry name" value="TYR_PHOSPHATASE_2"/>
    <property type="match status" value="2"/>
</dbReference>
<feature type="disulfide bond" evidence="14">
    <location>
        <begin position="11"/>
        <end position="26"/>
    </location>
</feature>
<dbReference type="InterPro" id="IPR016130">
    <property type="entry name" value="Tyr_Pase_AS"/>
</dbReference>
<dbReference type="SUPFAM" id="SSF49265">
    <property type="entry name" value="Fibronectin type III"/>
    <property type="match status" value="4"/>
</dbReference>
<feature type="domain" description="P-type" evidence="20">
    <location>
        <begin position="1"/>
        <end position="43"/>
    </location>
</feature>
<reference evidence="21" key="1">
    <citation type="journal article" date="2023" name="Mol. Biol. Evol.">
        <title>Third-Generation Sequencing Reveals the Adaptive Role of the Epigenome in Three Deep-Sea Polychaetes.</title>
        <authorList>
            <person name="Perez M."/>
            <person name="Aroh O."/>
            <person name="Sun Y."/>
            <person name="Lan Y."/>
            <person name="Juniper S.K."/>
            <person name="Young C.R."/>
            <person name="Angers B."/>
            <person name="Qian P.Y."/>
        </authorList>
    </citation>
    <scope>NUCLEOTIDE SEQUENCE</scope>
    <source>
        <strain evidence="21">R07B-5</strain>
    </source>
</reference>
<dbReference type="Pfam" id="PF00051">
    <property type="entry name" value="Kringle"/>
    <property type="match status" value="1"/>
</dbReference>
<dbReference type="Gene3D" id="2.40.20.10">
    <property type="entry name" value="Plasminogen Kringle 4"/>
    <property type="match status" value="1"/>
</dbReference>
<dbReference type="PROSITE" id="PS00383">
    <property type="entry name" value="TYR_PHOSPHATASE_1"/>
    <property type="match status" value="2"/>
</dbReference>
<comment type="subcellular location">
    <subcellularLocation>
        <location evidence="1">Membrane</location>
        <topology evidence="1">Single-pass type I membrane protein</topology>
    </subcellularLocation>
</comment>
<evidence type="ECO:0000256" key="9">
    <source>
        <dbReference type="ARBA" id="ARBA00023136"/>
    </source>
</evidence>
<keyword evidence="10 14" id="KW-1015">Disulfide bond</keyword>
<gene>
    <name evidence="21" type="ORF">NP493_377g02041</name>
</gene>
<evidence type="ECO:0000259" key="18">
    <source>
        <dbReference type="PROSITE" id="PS50070"/>
    </source>
</evidence>
<dbReference type="PROSITE" id="PS50070">
    <property type="entry name" value="KRINGLE_2"/>
    <property type="match status" value="1"/>
</dbReference>
<feature type="domain" description="Fibronectin type-III" evidence="19">
    <location>
        <begin position="569"/>
        <end position="662"/>
    </location>
</feature>
<evidence type="ECO:0000259" key="20">
    <source>
        <dbReference type="PROSITE" id="PS51448"/>
    </source>
</evidence>
<evidence type="ECO:0000256" key="6">
    <source>
        <dbReference type="ARBA" id="ARBA00022801"/>
    </source>
</evidence>
<keyword evidence="9 15" id="KW-0472">Membrane</keyword>
<keyword evidence="6" id="KW-0378">Hydrolase</keyword>
<feature type="domain" description="Fibronectin type-III" evidence="19">
    <location>
        <begin position="666"/>
        <end position="759"/>
    </location>
</feature>
<keyword evidence="5" id="KW-0732">Signal</keyword>
<feature type="domain" description="Tyrosine specific protein phosphatases" evidence="17">
    <location>
        <begin position="1374"/>
        <end position="1445"/>
    </location>
</feature>
<feature type="transmembrane region" description="Helical" evidence="15">
    <location>
        <begin position="1018"/>
        <end position="1041"/>
    </location>
</feature>
<dbReference type="CDD" id="cd00063">
    <property type="entry name" value="FN3"/>
    <property type="match status" value="5"/>
</dbReference>
<keyword evidence="7" id="KW-0904">Protein phosphatase</keyword>
<evidence type="ECO:0000259" key="16">
    <source>
        <dbReference type="PROSITE" id="PS50055"/>
    </source>
</evidence>
<feature type="domain" description="Fibronectin type-III" evidence="19">
    <location>
        <begin position="464"/>
        <end position="567"/>
    </location>
</feature>
<dbReference type="PANTHER" id="PTHR46957:SF3">
    <property type="entry name" value="CYTOKINE RECEPTOR"/>
    <property type="match status" value="1"/>
</dbReference>
<dbReference type="InterPro" id="IPR029021">
    <property type="entry name" value="Prot-tyrosine_phosphatase-like"/>
</dbReference>
<keyword evidence="22" id="KW-1185">Reference proteome</keyword>
<dbReference type="EC" id="3.1.3.48" evidence="2"/>
<dbReference type="InterPro" id="IPR036116">
    <property type="entry name" value="FN3_sf"/>
</dbReference>
<sequence>MVIVSQGRERCGDRRVSRTFCEKQGCCWDRNARGSTIACYSKKCKAGYFGWRCRFQCRCQVGETCDSVTGQCPSECPENRWGVGCLLSSDCTYHDTKGEHYRGQRTRTDKGHTCVQWSTQTSYGDSRFPGETRADAGNFCRNPKNPANQPWCYYRMYRPSRGSYDYCTMSPCRCLRGRFGVNCASECHCSVSSEDCQQLDGQCRYGCAPHFTGPTCQECSDGWFGVNCQVKCNCKDSDEVCDNFDGRCQSGCQPNYAGDSCLIEIPMLTRPPEKTSRTHKSVTLKWLPWTRPPDLGEGPVSGYRVYYKQQWSSIRWEQTASTQELQMVVKGLQPRTHYQFKVAPLHEQGFEGRPSPVATVVTCGAPSRGAQDMHIETKDKEGTNLTTLIVTWQLPEEQYWKCDKIVRYRVTHQAVRRPEYVRERVIEIADVNMYENYTVSVSLINDANRQGPRTSVTYVGRSGPVRDVRVSEVTATSLRVHWSAPSTTVGDVLQYSISYEVTQISDCPPDAVNTKPLYVDISSHQLTYELSDLHPHSQYRIAVWVQTAAGPGRKTFTTVSTQHSVPTAEVKGLYRAEVRSFLARLAWQTQPCEGRNGPFLTYKYSVWQQGAPVVQYNGAVNVTEVRLVDLVPYTTYLAEVWYVNDIGEGPHCTPLEFQTLQSRPPAPHDVTLQKIRSDSMVVSWQPPSPTHGVITAYEISHSPVTGESHPVLITVSDQTLQHRIAHLQINKSYKVQVRAYTSVGSGPWSETLIGVTRQSYPEKPGSLTNVSRTTNSITLRWTPPKNSNGEIHKFKVGCEPVISSSLEPEVVAVVEVLATQHEMTVEDLQSGRLYTCSVAASSLKGYGPSASMTVWTKPLAPVRPSQPELLLDKSTDTTVSLRLHTHKQPSTLTQSLRTYLVVVEELPHNSRRRRGAPVYPCGLAPNQLLPYDTARSRGYRCYVTGVLGDRDLTNEFVVGDNQTYGGFHNVPLQKDRHYNMWFGVVVVVDGETAVSFARAENPVVAGQRVSAAGPGMSLILVAVIAIAVILVIVAIIIVVVTTRRKTQTEQKQCRATNAENELLHVPPPIQASPDQLDSGTYSSMCLPPYRPPLTTLTVASPDHLDSGTYSSMCPPIQASPDHLDSGTYSSMCPPIQASPDQLDSVLLPDVCCTEEEPIDYGETALLCADNTSQSTASHSRPVALTNLCGYVKEKKAGRNELVQEFDELPHGLRGKSDVAKDPENKLKNRYGNIIAYDHSRVVLDDHPVESNLGYINGNYIDGYKRPNAYIATQGPSKHTMGDIWKMAWQRNSHRIIMVTNLVEDGRRKCEQYWPDTDSAIYDDFEVTKTEEEQYADFTIRVFSVTRGVITKTLRQFHFTSWPDHGVPMYATSLLAFRKKVRAFDDPTAGPTIVHCSAGVGRTGTFIALDYLLDQAKAEGCVDVLNCVYNMRMRRVNMVQTQVSKHGTDTGQWNMVQTQEQYVFVYDALLEAFKRWLCVVGAEQYVFVYDALLEAFKRWLCVVGALLQAMSPVNTTSSCQDAVASENISKNRNMQILPRKCQILPRKCQIVPCKCQILPRKCQILSRKCQILPRKCQILPLDNVSRPYIQMYIPLSTDYINAVFSDGYKQRDAFIITQMPLPNTVTDFWAMMIDHKCKSIVMMNEINPADVGASWAFGPFTVKTMSVETINSDVTIRNLTVTYNKKPGEMHSVQQFHYHGWPEDSSLPTSLSSLISLLSVVQRWQQRSGNRPIVVHCMDGATRSGLFCAVSYMVEHLKVEQEVDVFQSVKHVRINRPQLVPTFEQYKFLYEMAVEYMDCFETYSNFK</sequence>
<protein>
    <recommendedName>
        <fullName evidence="2">protein-tyrosine-phosphatase</fullName>
        <ecNumber evidence="2">3.1.3.48</ecNumber>
    </recommendedName>
</protein>
<dbReference type="SUPFAM" id="SSF52799">
    <property type="entry name" value="(Phosphotyrosine protein) phosphatases II"/>
    <property type="match status" value="2"/>
</dbReference>
<dbReference type="FunFam" id="3.90.190.10:FF:000185">
    <property type="entry name" value="Predicted protein"/>
    <property type="match status" value="1"/>
</dbReference>
<keyword evidence="11" id="KW-0325">Glycoprotein</keyword>
<evidence type="ECO:0000256" key="10">
    <source>
        <dbReference type="ARBA" id="ARBA00023157"/>
    </source>
</evidence>
<evidence type="ECO:0000256" key="14">
    <source>
        <dbReference type="PROSITE-ProRule" id="PRU00779"/>
    </source>
</evidence>
<dbReference type="SUPFAM" id="SSF57440">
    <property type="entry name" value="Kringle-like"/>
    <property type="match status" value="1"/>
</dbReference>
<dbReference type="GO" id="GO:0016020">
    <property type="term" value="C:membrane"/>
    <property type="evidence" value="ECO:0007669"/>
    <property type="project" value="UniProtKB-SubCell"/>
</dbReference>
<dbReference type="PROSITE" id="PS50055">
    <property type="entry name" value="TYR_PHOSPHATASE_PTP"/>
    <property type="match status" value="2"/>
</dbReference>
<dbReference type="InterPro" id="IPR000387">
    <property type="entry name" value="Tyr_Pase_dom"/>
</dbReference>
<evidence type="ECO:0000256" key="2">
    <source>
        <dbReference type="ARBA" id="ARBA00013064"/>
    </source>
</evidence>
<dbReference type="InterPro" id="IPR018056">
    <property type="entry name" value="Kringle_CS"/>
</dbReference>
<feature type="domain" description="Tyrosine-protein phosphatase" evidence="16">
    <location>
        <begin position="1201"/>
        <end position="1471"/>
    </location>
</feature>
<dbReference type="PROSITE" id="PS51448">
    <property type="entry name" value="P_TREFOIL_2"/>
    <property type="match status" value="1"/>
</dbReference>
<evidence type="ECO:0000256" key="15">
    <source>
        <dbReference type="SAM" id="Phobius"/>
    </source>
</evidence>
<comment type="catalytic activity">
    <reaction evidence="12">
        <text>O-phospho-L-tyrosyl-[protein] + H2O = L-tyrosyl-[protein] + phosphate</text>
        <dbReference type="Rhea" id="RHEA:10684"/>
        <dbReference type="Rhea" id="RHEA-COMP:10136"/>
        <dbReference type="Rhea" id="RHEA-COMP:20101"/>
        <dbReference type="ChEBI" id="CHEBI:15377"/>
        <dbReference type="ChEBI" id="CHEBI:43474"/>
        <dbReference type="ChEBI" id="CHEBI:46858"/>
        <dbReference type="ChEBI" id="CHEBI:61978"/>
        <dbReference type="EC" id="3.1.3.48"/>
    </reaction>
</comment>
<evidence type="ECO:0000313" key="21">
    <source>
        <dbReference type="EMBL" id="KAK2181848.1"/>
    </source>
</evidence>
<dbReference type="Pfam" id="PF23144">
    <property type="entry name" value="Fn3_PTPRU"/>
    <property type="match status" value="1"/>
</dbReference>
<evidence type="ECO:0000256" key="3">
    <source>
        <dbReference type="ARBA" id="ARBA00022572"/>
    </source>
</evidence>
<feature type="domain" description="Fibronectin type-III" evidence="19">
    <location>
        <begin position="763"/>
        <end position="859"/>
    </location>
</feature>
<dbReference type="Gene3D" id="2.60.40.10">
    <property type="entry name" value="Immunoglobulins"/>
    <property type="match status" value="5"/>
</dbReference>
<accession>A0AAD9L1X2</accession>
<feature type="domain" description="Tyrosine-protein phosphatase" evidence="16">
    <location>
        <begin position="1573"/>
        <end position="1795"/>
    </location>
</feature>
<proteinExistence type="predicted"/>
<dbReference type="InterPro" id="IPR003961">
    <property type="entry name" value="FN3_dom"/>
</dbReference>
<dbReference type="PROSITE" id="PS50853">
    <property type="entry name" value="FN3"/>
    <property type="match status" value="5"/>
</dbReference>
<dbReference type="InterPro" id="IPR013806">
    <property type="entry name" value="Kringle-like"/>
</dbReference>
<keyword evidence="8 15" id="KW-1133">Transmembrane helix</keyword>
<evidence type="ECO:0000256" key="1">
    <source>
        <dbReference type="ARBA" id="ARBA00004479"/>
    </source>
</evidence>
<dbReference type="InterPro" id="IPR000519">
    <property type="entry name" value="P_trefoil_dom"/>
</dbReference>
<dbReference type="EMBL" id="JAODUO010000377">
    <property type="protein sequence ID" value="KAK2181848.1"/>
    <property type="molecule type" value="Genomic_DNA"/>
</dbReference>
<dbReference type="SMART" id="SM00194">
    <property type="entry name" value="PTPc"/>
    <property type="match status" value="2"/>
</dbReference>
<evidence type="ECO:0000256" key="13">
    <source>
        <dbReference type="PROSITE-ProRule" id="PRU00121"/>
    </source>
</evidence>
<comment type="caution">
    <text evidence="13">Lacks conserved residue(s) required for the propagation of feature annotation.</text>
</comment>
<dbReference type="InterPro" id="IPR000001">
    <property type="entry name" value="Kringle"/>
</dbReference>
<comment type="caution">
    <text evidence="21">The sequence shown here is derived from an EMBL/GenBank/DDBJ whole genome shotgun (WGS) entry which is preliminary data.</text>
</comment>
<evidence type="ECO:0000259" key="19">
    <source>
        <dbReference type="PROSITE" id="PS50853"/>
    </source>
</evidence>
<dbReference type="InterPro" id="IPR050713">
    <property type="entry name" value="RTP_Phos/Ushers"/>
</dbReference>
<evidence type="ECO:0000256" key="12">
    <source>
        <dbReference type="ARBA" id="ARBA00051722"/>
    </source>
</evidence>
<dbReference type="InterPro" id="IPR057598">
    <property type="entry name" value="Fn3_PTPRU"/>
</dbReference>
<dbReference type="InterPro" id="IPR000242">
    <property type="entry name" value="PTP_cat"/>
</dbReference>
<evidence type="ECO:0000256" key="7">
    <source>
        <dbReference type="ARBA" id="ARBA00022912"/>
    </source>
</evidence>
<dbReference type="FunFam" id="3.90.190.10:FF:000102">
    <property type="entry name" value="Receptor-type tyrosine-protein phosphatase"/>
    <property type="match status" value="1"/>
</dbReference>
<dbReference type="SMART" id="SM00404">
    <property type="entry name" value="PTPc_motif"/>
    <property type="match status" value="2"/>
</dbReference>
<evidence type="ECO:0000256" key="5">
    <source>
        <dbReference type="ARBA" id="ARBA00022729"/>
    </source>
</evidence>
<evidence type="ECO:0000256" key="8">
    <source>
        <dbReference type="ARBA" id="ARBA00022989"/>
    </source>
</evidence>
<feature type="domain" description="Tyrosine specific protein phosphatases" evidence="17">
    <location>
        <begin position="1711"/>
        <end position="1786"/>
    </location>
</feature>
<keyword evidence="4 15" id="KW-0812">Transmembrane</keyword>
<dbReference type="SMART" id="SM00130">
    <property type="entry name" value="KR"/>
    <property type="match status" value="1"/>
</dbReference>
<dbReference type="InterPro" id="IPR003595">
    <property type="entry name" value="Tyr_Pase_cat"/>
</dbReference>
<evidence type="ECO:0000256" key="11">
    <source>
        <dbReference type="ARBA" id="ARBA00023180"/>
    </source>
</evidence>
<evidence type="ECO:0000313" key="22">
    <source>
        <dbReference type="Proteomes" id="UP001209878"/>
    </source>
</evidence>
<dbReference type="GO" id="GO:0004725">
    <property type="term" value="F:protein tyrosine phosphatase activity"/>
    <property type="evidence" value="ECO:0007669"/>
    <property type="project" value="UniProtKB-EC"/>
</dbReference>
<dbReference type="SMART" id="SM00060">
    <property type="entry name" value="FN3"/>
    <property type="match status" value="6"/>
</dbReference>
<evidence type="ECO:0000256" key="4">
    <source>
        <dbReference type="ARBA" id="ARBA00022692"/>
    </source>
</evidence>
<keyword evidence="3 13" id="KW-0420">Kringle</keyword>
<feature type="domain" description="Fibronectin type-III" evidence="19">
    <location>
        <begin position="268"/>
        <end position="365"/>
    </location>
</feature>
<dbReference type="InterPro" id="IPR013783">
    <property type="entry name" value="Ig-like_fold"/>
</dbReference>
<evidence type="ECO:0000259" key="17">
    <source>
        <dbReference type="PROSITE" id="PS50056"/>
    </source>
</evidence>
<name>A0AAD9L1X2_RIDPI</name>
<dbReference type="Pfam" id="PF00102">
    <property type="entry name" value="Y_phosphatase"/>
    <property type="match status" value="2"/>
</dbReference>
<dbReference type="Pfam" id="PF00041">
    <property type="entry name" value="fn3"/>
    <property type="match status" value="4"/>
</dbReference>
<organism evidence="21 22">
    <name type="scientific">Ridgeia piscesae</name>
    <name type="common">Tubeworm</name>
    <dbReference type="NCBI Taxonomy" id="27915"/>
    <lineage>
        <taxon>Eukaryota</taxon>
        <taxon>Metazoa</taxon>
        <taxon>Spiralia</taxon>
        <taxon>Lophotrochozoa</taxon>
        <taxon>Annelida</taxon>
        <taxon>Polychaeta</taxon>
        <taxon>Sedentaria</taxon>
        <taxon>Canalipalpata</taxon>
        <taxon>Sabellida</taxon>
        <taxon>Siboglinidae</taxon>
        <taxon>Ridgeia</taxon>
    </lineage>
</organism>
<dbReference type="PANTHER" id="PTHR46957">
    <property type="entry name" value="CYTOKINE RECEPTOR"/>
    <property type="match status" value="1"/>
</dbReference>